<dbReference type="AlphaFoldDB" id="A0A438FB12"/>
<sequence>MHLCGDIVLGLVDVKWVFPETVKEVLINWRGPFVGKKGKSSNAPTEFTIHGLWPDYNDGTWPACCTRSSFDRKEVLVLLCTEICMSFLLLKFVWFSRAESDLHNGQLLLI</sequence>
<name>A0A438FB12_VITVI</name>
<dbReference type="InterPro" id="IPR036430">
    <property type="entry name" value="RNase_T2-like_sf"/>
</dbReference>
<keyword evidence="2" id="KW-0378">Hydrolase</keyword>
<evidence type="ECO:0000313" key="5">
    <source>
        <dbReference type="EMBL" id="RVW57136.1"/>
    </source>
</evidence>
<comment type="caution">
    <text evidence="5">The sequence shown here is derived from an EMBL/GenBank/DDBJ whole genome shotgun (WGS) entry which is preliminary data.</text>
</comment>
<dbReference type="PANTHER" id="PTHR11240">
    <property type="entry name" value="RIBONUCLEASE T2"/>
    <property type="match status" value="1"/>
</dbReference>
<evidence type="ECO:0000256" key="1">
    <source>
        <dbReference type="ARBA" id="ARBA00007469"/>
    </source>
</evidence>
<keyword evidence="3" id="KW-0456">Lyase</keyword>
<dbReference type="GO" id="GO:0006401">
    <property type="term" value="P:RNA catabolic process"/>
    <property type="evidence" value="ECO:0007669"/>
    <property type="project" value="UniProtKB-ARBA"/>
</dbReference>
<dbReference type="Pfam" id="PF00445">
    <property type="entry name" value="Ribonuclease_T2"/>
    <property type="match status" value="1"/>
</dbReference>
<proteinExistence type="inferred from homology"/>
<dbReference type="GO" id="GO:0003723">
    <property type="term" value="F:RNA binding"/>
    <property type="evidence" value="ECO:0007669"/>
    <property type="project" value="InterPro"/>
</dbReference>
<evidence type="ECO:0000256" key="4">
    <source>
        <dbReference type="RuleBase" id="RU004328"/>
    </source>
</evidence>
<dbReference type="InterPro" id="IPR018188">
    <property type="entry name" value="RNase_T2_His_AS_1"/>
</dbReference>
<protein>
    <submittedName>
        <fullName evidence="5">Ribonuclease 2</fullName>
    </submittedName>
</protein>
<evidence type="ECO:0000256" key="2">
    <source>
        <dbReference type="ARBA" id="ARBA00022722"/>
    </source>
</evidence>
<dbReference type="InterPro" id="IPR001568">
    <property type="entry name" value="RNase_T2-like"/>
</dbReference>
<evidence type="ECO:0000256" key="3">
    <source>
        <dbReference type="ARBA" id="ARBA00023239"/>
    </source>
</evidence>
<evidence type="ECO:0000313" key="6">
    <source>
        <dbReference type="Proteomes" id="UP000288805"/>
    </source>
</evidence>
<reference evidence="5 6" key="1">
    <citation type="journal article" date="2018" name="PLoS Genet.">
        <title>Population sequencing reveals clonal diversity and ancestral inbreeding in the grapevine cultivar Chardonnay.</title>
        <authorList>
            <person name="Roach M.J."/>
            <person name="Johnson D.L."/>
            <person name="Bohlmann J."/>
            <person name="van Vuuren H.J."/>
            <person name="Jones S.J."/>
            <person name="Pretorius I.S."/>
            <person name="Schmidt S.A."/>
            <person name="Borneman A.R."/>
        </authorList>
    </citation>
    <scope>NUCLEOTIDE SEQUENCE [LARGE SCALE GENOMIC DNA]</scope>
    <source>
        <strain evidence="6">cv. Chardonnay</strain>
        <tissue evidence="5">Leaf</tissue>
    </source>
</reference>
<dbReference type="PROSITE" id="PS00530">
    <property type="entry name" value="RNASE_T2_1"/>
    <property type="match status" value="1"/>
</dbReference>
<accession>A0A438FB12</accession>
<keyword evidence="2" id="KW-0540">Nuclease</keyword>
<gene>
    <name evidence="5" type="primary">RNS2_2</name>
    <name evidence="5" type="ORF">CK203_091696</name>
</gene>
<organism evidence="5 6">
    <name type="scientific">Vitis vinifera</name>
    <name type="common">Grape</name>
    <dbReference type="NCBI Taxonomy" id="29760"/>
    <lineage>
        <taxon>Eukaryota</taxon>
        <taxon>Viridiplantae</taxon>
        <taxon>Streptophyta</taxon>
        <taxon>Embryophyta</taxon>
        <taxon>Tracheophyta</taxon>
        <taxon>Spermatophyta</taxon>
        <taxon>Magnoliopsida</taxon>
        <taxon>eudicotyledons</taxon>
        <taxon>Gunneridae</taxon>
        <taxon>Pentapetalae</taxon>
        <taxon>rosids</taxon>
        <taxon>Vitales</taxon>
        <taxon>Vitaceae</taxon>
        <taxon>Viteae</taxon>
        <taxon>Vitis</taxon>
    </lineage>
</organism>
<dbReference type="Gene3D" id="3.90.730.10">
    <property type="entry name" value="Ribonuclease T2-like"/>
    <property type="match status" value="1"/>
</dbReference>
<comment type="similarity">
    <text evidence="1 4">Belongs to the RNase T2 family.</text>
</comment>
<dbReference type="EMBL" id="QGNW01001066">
    <property type="protein sequence ID" value="RVW57136.1"/>
    <property type="molecule type" value="Genomic_DNA"/>
</dbReference>
<dbReference type="SUPFAM" id="SSF55895">
    <property type="entry name" value="Ribonuclease Rh-like"/>
    <property type="match status" value="1"/>
</dbReference>
<dbReference type="PANTHER" id="PTHR11240:SF22">
    <property type="entry name" value="RIBONUCLEASE T2"/>
    <property type="match status" value="1"/>
</dbReference>
<dbReference type="Proteomes" id="UP000288805">
    <property type="component" value="Unassembled WGS sequence"/>
</dbReference>
<dbReference type="GO" id="GO:0033897">
    <property type="term" value="F:ribonuclease T2 activity"/>
    <property type="evidence" value="ECO:0007669"/>
    <property type="project" value="InterPro"/>
</dbReference>